<protein>
    <recommendedName>
        <fullName evidence="4">histidine kinase</fullName>
        <ecNumber evidence="4">2.7.13.3</ecNumber>
    </recommendedName>
</protein>
<keyword evidence="9" id="KW-0067">ATP-binding</keyword>
<dbReference type="GO" id="GO:0022857">
    <property type="term" value="F:transmembrane transporter activity"/>
    <property type="evidence" value="ECO:0007669"/>
    <property type="project" value="InterPro"/>
</dbReference>
<dbReference type="SMART" id="SM00387">
    <property type="entry name" value="HATPase_c"/>
    <property type="match status" value="1"/>
</dbReference>
<evidence type="ECO:0000256" key="12">
    <source>
        <dbReference type="ARBA" id="ARBA00023136"/>
    </source>
</evidence>
<feature type="transmembrane region" description="Helical" evidence="13">
    <location>
        <begin position="351"/>
        <end position="369"/>
    </location>
</feature>
<feature type="transmembrane region" description="Helical" evidence="13">
    <location>
        <begin position="496"/>
        <end position="514"/>
    </location>
</feature>
<dbReference type="EMBL" id="CAJVAF010000103">
    <property type="protein sequence ID" value="CAG7590388.1"/>
    <property type="molecule type" value="Genomic_DNA"/>
</dbReference>
<keyword evidence="12 13" id="KW-0472">Membrane</keyword>
<evidence type="ECO:0000256" key="4">
    <source>
        <dbReference type="ARBA" id="ARBA00012438"/>
    </source>
</evidence>
<feature type="transmembrane region" description="Helical" evidence="13">
    <location>
        <begin position="635"/>
        <end position="653"/>
    </location>
</feature>
<dbReference type="InterPro" id="IPR004358">
    <property type="entry name" value="Sig_transdc_His_kin-like_C"/>
</dbReference>
<evidence type="ECO:0000313" key="15">
    <source>
        <dbReference type="EMBL" id="CAG7590388.1"/>
    </source>
</evidence>
<dbReference type="PROSITE" id="PS50283">
    <property type="entry name" value="NA_SOLUT_SYMP_3"/>
    <property type="match status" value="1"/>
</dbReference>
<dbReference type="EC" id="2.7.13.3" evidence="4"/>
<evidence type="ECO:0000256" key="10">
    <source>
        <dbReference type="ARBA" id="ARBA00022989"/>
    </source>
</evidence>
<evidence type="ECO:0000256" key="8">
    <source>
        <dbReference type="ARBA" id="ARBA00022777"/>
    </source>
</evidence>
<evidence type="ECO:0000256" key="11">
    <source>
        <dbReference type="ARBA" id="ARBA00023012"/>
    </source>
</evidence>
<organism evidence="15 16">
    <name type="scientific">Hyalomma marginatum</name>
    <dbReference type="NCBI Taxonomy" id="34627"/>
    <lineage>
        <taxon>Eukaryota</taxon>
        <taxon>Metazoa</taxon>
        <taxon>Ecdysozoa</taxon>
        <taxon>Arthropoda</taxon>
        <taxon>Chelicerata</taxon>
        <taxon>Arachnida</taxon>
        <taxon>Acari</taxon>
        <taxon>Parasitiformes</taxon>
        <taxon>Ixodida</taxon>
        <taxon>Ixodoidea</taxon>
        <taxon>Ixodidae</taxon>
        <taxon>Hyalomminae</taxon>
        <taxon>Hyalomma</taxon>
    </lineage>
</organism>
<evidence type="ECO:0000256" key="13">
    <source>
        <dbReference type="SAM" id="Phobius"/>
    </source>
</evidence>
<dbReference type="InterPro" id="IPR050351">
    <property type="entry name" value="BphY/WalK/GraS-like"/>
</dbReference>
<name>A0A8S4BW10_9ACAR</name>
<evidence type="ECO:0000259" key="14">
    <source>
        <dbReference type="PROSITE" id="PS50109"/>
    </source>
</evidence>
<feature type="non-terminal residue" evidence="15">
    <location>
        <position position="1"/>
    </location>
</feature>
<keyword evidence="7" id="KW-0547">Nucleotide-binding</keyword>
<proteinExistence type="inferred from homology"/>
<feature type="transmembrane region" description="Helical" evidence="13">
    <location>
        <begin position="605"/>
        <end position="623"/>
    </location>
</feature>
<evidence type="ECO:0000256" key="1">
    <source>
        <dbReference type="ARBA" id="ARBA00000085"/>
    </source>
</evidence>
<dbReference type="InterPro" id="IPR001734">
    <property type="entry name" value="Na/solute_symporter"/>
</dbReference>
<dbReference type="Pfam" id="PF02518">
    <property type="entry name" value="HATPase_c"/>
    <property type="match status" value="1"/>
</dbReference>
<dbReference type="PANTHER" id="PTHR42878">
    <property type="entry name" value="TWO-COMPONENT HISTIDINE KINASE"/>
    <property type="match status" value="1"/>
</dbReference>
<feature type="transmembrane region" description="Helical" evidence="13">
    <location>
        <begin position="308"/>
        <end position="330"/>
    </location>
</feature>
<dbReference type="PRINTS" id="PR00344">
    <property type="entry name" value="BCTRLSENSOR"/>
</dbReference>
<comment type="catalytic activity">
    <reaction evidence="1">
        <text>ATP + protein L-histidine = ADP + protein N-phospho-L-histidine.</text>
        <dbReference type="EC" id="2.7.13.3"/>
    </reaction>
</comment>
<feature type="transmembrane region" description="Helical" evidence="13">
    <location>
        <begin position="430"/>
        <end position="450"/>
    </location>
</feature>
<dbReference type="PROSITE" id="PS50109">
    <property type="entry name" value="HIS_KIN"/>
    <property type="match status" value="1"/>
</dbReference>
<keyword evidence="6 13" id="KW-0812">Transmembrane</keyword>
<evidence type="ECO:0000256" key="3">
    <source>
        <dbReference type="ARBA" id="ARBA00006434"/>
    </source>
</evidence>
<keyword evidence="16" id="KW-1185">Reference proteome</keyword>
<comment type="caution">
    <text evidence="15">The sequence shown here is derived from an EMBL/GenBank/DDBJ whole genome shotgun (WGS) entry which is preliminary data.</text>
</comment>
<feature type="transmembrane region" description="Helical" evidence="13">
    <location>
        <begin position="384"/>
        <end position="400"/>
    </location>
</feature>
<comment type="subcellular location">
    <subcellularLocation>
        <location evidence="2">Membrane</location>
        <topology evidence="2">Multi-pass membrane protein</topology>
    </subcellularLocation>
</comment>
<dbReference type="GO" id="GO:0000156">
    <property type="term" value="F:phosphorelay response regulator activity"/>
    <property type="evidence" value="ECO:0007669"/>
    <property type="project" value="TreeGrafter"/>
</dbReference>
<feature type="transmembrane region" description="Helical" evidence="13">
    <location>
        <begin position="526"/>
        <end position="544"/>
    </location>
</feature>
<dbReference type="Proteomes" id="UP000837675">
    <property type="component" value="Unassembled WGS sequence"/>
</dbReference>
<evidence type="ECO:0000256" key="9">
    <source>
        <dbReference type="ARBA" id="ARBA00022840"/>
    </source>
</evidence>
<feature type="transmembrane region" description="Helical" evidence="13">
    <location>
        <begin position="407"/>
        <end position="424"/>
    </location>
</feature>
<feature type="transmembrane region" description="Helical" evidence="13">
    <location>
        <begin position="258"/>
        <end position="280"/>
    </location>
</feature>
<feature type="transmembrane region" description="Helical" evidence="13">
    <location>
        <begin position="218"/>
        <end position="238"/>
    </location>
</feature>
<sequence length="901" mass="102419">VGSLELIDGIIIFIYITGYLATAFYKAISLNNEYSINDHSRWHNTIAISAILTVSISTVTIGAIENIYLYGLFFAIPRILAPLSWLLILKVYAERTGEFKGCLSISDIMQRLYGYPGRWITDIATVLFGKGMVACQLAAFGYIFSYFFDLSYRFSIAVGSFLVTLYSIIGKAKQVEFIKVFHLYIFLVALPLACYTAYHDEYKTLTSNVHANLFKLDLNLSNIWVFLSLVLYSIVPAAESMHVQRFLMAYNRIRLIKLLKIVITVAIPFTVLTCIISFIIKAQSLDLEPKFAFMHFISSYTNTGIKGLVLAGLIAIIMSSANSWLSYASLVCTKNIIKKIFPDITVKQELYVLYTATFSITILSTLLALSKGNIFSLLWMADNFWQPVILVPLAAGFLGFRANNLSFVISTILAIFFILAGHSIAGEFSIISLTLGILGSGVSLFSIHYLQKYGGKRYLYEQLEIFNIVSRRKIEKIYGVIAEFMKSQIEKSGTKSYSFCLFIAVNYFMPLIVVNVTGNVLHDSIIYLRVISILLCLILLFAEYWTRKSKNRYYALYWYFCLFFCIPFTASYTIFVTYTSEFWLLNAILSIILLFIITDWISFGILMLSGSLVGYLLYTSLSYQFYPHYTLSGDILLLFYLYGFLLIIMFLFIRDKEKIQEKRLEHMELFGGAIAHEVNTPIATIQMIAMTLSDLAATSSKEVVKKEQPDGSINYVLTIPEAEYKMIFESLPYDLVKTSKEAKKVVDVLLMLLKHRGTEYGSVYSMVEVIQEVLDDYMLEAEKKNRIILKQVNDFKFFGTKQYMKQVLKNLINNSFKYAGEDAKITILVEGNFLRIRDNGIGIEPEYMKNLFKPFHEKGTKGTGIGLAFCGILIHNMGGTIECNSEYGKYTEFFITLPVAK</sequence>
<feature type="transmembrane region" description="Helical" evidence="13">
    <location>
        <begin position="70"/>
        <end position="89"/>
    </location>
</feature>
<dbReference type="PANTHER" id="PTHR42878:SF7">
    <property type="entry name" value="SENSOR HISTIDINE KINASE GLRK"/>
    <property type="match status" value="1"/>
</dbReference>
<evidence type="ECO:0000256" key="2">
    <source>
        <dbReference type="ARBA" id="ARBA00004141"/>
    </source>
</evidence>
<feature type="domain" description="Histidine kinase" evidence="14">
    <location>
        <begin position="673"/>
        <end position="901"/>
    </location>
</feature>
<dbReference type="Gene3D" id="1.20.1730.10">
    <property type="entry name" value="Sodium/glucose cotransporter"/>
    <property type="match status" value="1"/>
</dbReference>
<dbReference type="InterPro" id="IPR005467">
    <property type="entry name" value="His_kinase_dom"/>
</dbReference>
<accession>A0A8S4BW10</accession>
<evidence type="ECO:0000313" key="16">
    <source>
        <dbReference type="Proteomes" id="UP000837675"/>
    </source>
</evidence>
<feature type="transmembrane region" description="Helical" evidence="13">
    <location>
        <begin position="556"/>
        <end position="576"/>
    </location>
</feature>
<dbReference type="GO" id="GO:0005524">
    <property type="term" value="F:ATP binding"/>
    <property type="evidence" value="ECO:0007669"/>
    <property type="project" value="UniProtKB-KW"/>
</dbReference>
<dbReference type="SUPFAM" id="SSF55874">
    <property type="entry name" value="ATPase domain of HSP90 chaperone/DNA topoisomerase II/histidine kinase"/>
    <property type="match status" value="1"/>
</dbReference>
<keyword evidence="11" id="KW-0902">Two-component regulatory system</keyword>
<dbReference type="InterPro" id="IPR003594">
    <property type="entry name" value="HATPase_dom"/>
</dbReference>
<evidence type="ECO:0000256" key="6">
    <source>
        <dbReference type="ARBA" id="ARBA00022692"/>
    </source>
</evidence>
<dbReference type="GO" id="GO:0007234">
    <property type="term" value="P:osmosensory signaling via phosphorelay pathway"/>
    <property type="evidence" value="ECO:0007669"/>
    <property type="project" value="TreeGrafter"/>
</dbReference>
<feature type="transmembrane region" description="Helical" evidence="13">
    <location>
        <begin position="119"/>
        <end position="144"/>
    </location>
</feature>
<comment type="similarity">
    <text evidence="3">Belongs to the sodium:solute symporter (SSF) (TC 2.A.21) family.</text>
</comment>
<keyword evidence="5" id="KW-0808">Transferase</keyword>
<feature type="transmembrane region" description="Helical" evidence="13">
    <location>
        <begin position="150"/>
        <end position="169"/>
    </location>
</feature>
<feature type="transmembrane region" description="Helical" evidence="13">
    <location>
        <begin position="181"/>
        <end position="198"/>
    </location>
</feature>
<dbReference type="InterPro" id="IPR038377">
    <property type="entry name" value="Na/Glc_symporter_sf"/>
</dbReference>
<dbReference type="Gene3D" id="3.30.565.10">
    <property type="entry name" value="Histidine kinase-like ATPase, C-terminal domain"/>
    <property type="match status" value="1"/>
</dbReference>
<evidence type="ECO:0000256" key="5">
    <source>
        <dbReference type="ARBA" id="ARBA00022679"/>
    </source>
</evidence>
<evidence type="ECO:0000256" key="7">
    <source>
        <dbReference type="ARBA" id="ARBA00022741"/>
    </source>
</evidence>
<dbReference type="GO" id="GO:0016020">
    <property type="term" value="C:membrane"/>
    <property type="evidence" value="ECO:0007669"/>
    <property type="project" value="UniProtKB-SubCell"/>
</dbReference>
<dbReference type="AlphaFoldDB" id="A0A8S4BW10"/>
<feature type="transmembrane region" description="Helical" evidence="13">
    <location>
        <begin position="46"/>
        <end position="64"/>
    </location>
</feature>
<dbReference type="GO" id="GO:0004673">
    <property type="term" value="F:protein histidine kinase activity"/>
    <property type="evidence" value="ECO:0007669"/>
    <property type="project" value="UniProtKB-EC"/>
</dbReference>
<dbReference type="InterPro" id="IPR036890">
    <property type="entry name" value="HATPase_C_sf"/>
</dbReference>
<feature type="transmembrane region" description="Helical" evidence="13">
    <location>
        <begin position="6"/>
        <end position="25"/>
    </location>
</feature>
<reference evidence="15" key="1">
    <citation type="submission" date="2021-06" db="EMBL/GenBank/DDBJ databases">
        <authorList>
            <person name="Nardi T."/>
            <person name="Nardi T."/>
        </authorList>
    </citation>
    <scope>NUCLEOTIDE SEQUENCE</scope>
</reference>
<gene>
    <name evidence="15" type="ORF">MHYMCMPASI_00297</name>
</gene>
<keyword evidence="8 15" id="KW-0418">Kinase</keyword>
<dbReference type="GO" id="GO:0030295">
    <property type="term" value="F:protein kinase activator activity"/>
    <property type="evidence" value="ECO:0007669"/>
    <property type="project" value="TreeGrafter"/>
</dbReference>
<keyword evidence="10 13" id="KW-1133">Transmembrane helix</keyword>